<feature type="compositionally biased region" description="Basic and acidic residues" evidence="1">
    <location>
        <begin position="566"/>
        <end position="582"/>
    </location>
</feature>
<feature type="compositionally biased region" description="Basic and acidic residues" evidence="1">
    <location>
        <begin position="682"/>
        <end position="693"/>
    </location>
</feature>
<feature type="compositionally biased region" description="Basic and acidic residues" evidence="1">
    <location>
        <begin position="81"/>
        <end position="109"/>
    </location>
</feature>
<feature type="compositionally biased region" description="Basic and acidic residues" evidence="1">
    <location>
        <begin position="300"/>
        <end position="309"/>
    </location>
</feature>
<organism evidence="2 3">
    <name type="scientific">Entamoeba histolytica HM-1:IMSS-B</name>
    <dbReference type="NCBI Taxonomy" id="885319"/>
    <lineage>
        <taxon>Eukaryota</taxon>
        <taxon>Amoebozoa</taxon>
        <taxon>Evosea</taxon>
        <taxon>Archamoebae</taxon>
        <taxon>Mastigamoebida</taxon>
        <taxon>Entamoebidae</taxon>
        <taxon>Entamoeba</taxon>
    </lineage>
</organism>
<evidence type="ECO:0000256" key="1">
    <source>
        <dbReference type="SAM" id="MobiDB-lite"/>
    </source>
</evidence>
<name>M3TVL4_ENTH1</name>
<proteinExistence type="predicted"/>
<dbReference type="EMBL" id="KB611288">
    <property type="protein sequence ID" value="EMH73405.1"/>
    <property type="molecule type" value="Genomic_DNA"/>
</dbReference>
<feature type="region of interest" description="Disordered" evidence="1">
    <location>
        <begin position="562"/>
        <end position="613"/>
    </location>
</feature>
<gene>
    <name evidence="2" type="ORF">EHI8A_167850</name>
</gene>
<feature type="region of interest" description="Disordered" evidence="1">
    <location>
        <begin position="1"/>
        <end position="50"/>
    </location>
</feature>
<dbReference type="Proteomes" id="UP000030781">
    <property type="component" value="Unassembled WGS sequence"/>
</dbReference>
<feature type="region of interest" description="Disordered" evidence="1">
    <location>
        <begin position="283"/>
        <end position="337"/>
    </location>
</feature>
<sequence>MTNDTPIAVASSNSGSMLPLEARKNPPATEIRLPKMMPGFDTDDDHGETKGDHVPTLLFGGVQVQEEVQVHQQLYHRHDHHDRQGRALGEGGKHHQAEWNDRQDDRQDEADHVALESAMALGGMPIDDGEDEDPDDVQEVPEQAQARQAGHVGGGQTLGRDLQHQHDHPDQTRAHVQTVGTDQGEERGQEGTAIRTIALMDQMVELIEFHADEAGTEQPGNRQPTQDATLAAMMLGDHGEAVGDTGEQQQEGFDQDERQFEDVLLGGAIGMGPAQDCIGREQRPEQNAVGHEVGPEAEPADDRSDDAAHEAGNGQPPDVPDQGEAEDQGEEADHDTGASVARHVDLLVVRILLLGDAFLFHAPVGVDVVHFRHFSEVVEGRRRRGRPFQGTAIPRIARHVHVLRQIAVADTDVEHPQLAQDAQGDDAGADGGGHQEGVPVGVVVVVQTTGHAHEAQHVQRHEGDIEADQPAPEGLLIQLLVQLEAEDLREPVDHAGEVAEHGAADDHVVEVGDQEQAVVQHEVGTRYRQQDAGHAADAEGHDEAQGPEHRRGELDAALIHGEQPGEDLHPCRDRNDHGRDAEEGVDVSARAHGEEVVQPDDEGQHGNGYRCPDHRDVAEQTLLAEGGGHFREHAESRQDQDVYLGVAPGPDQVGVHHLVATRFRGKEVEAQVTVQGQQRQGHGQDREGCHDQDGSTPGGPGEDRHAHQGHALGTHLQHGHEEVDACQGRPDTGELKRPDVVVHPYARTVLDA</sequence>
<feature type="compositionally biased region" description="Acidic residues" evidence="1">
    <location>
        <begin position="321"/>
        <end position="333"/>
    </location>
</feature>
<dbReference type="VEuPathDB" id="AmoebaDB:EHI8A_167850"/>
<feature type="region of interest" description="Disordered" evidence="1">
    <location>
        <begin position="526"/>
        <end position="550"/>
    </location>
</feature>
<reference evidence="2 3" key="1">
    <citation type="submission" date="2013-01" db="EMBL/GenBank/DDBJ databases">
        <authorList>
            <person name="Hannick L."/>
            <person name="Zafar N."/>
            <person name="Lorenzi H."/>
            <person name="Ali I.A."/>
            <person name="Petri W.P."/>
            <person name="Caler E."/>
        </authorList>
    </citation>
    <scope>NUCLEOTIDE SEQUENCE [LARGE SCALE GENOMIC DNA]</scope>
    <source>
        <strain evidence="3">HM3:IMSS-B</strain>
    </source>
</reference>
<protein>
    <submittedName>
        <fullName evidence="2">Uncharacterized protein</fullName>
    </submittedName>
</protein>
<feature type="region of interest" description="Disordered" evidence="1">
    <location>
        <begin position="122"/>
        <end position="190"/>
    </location>
</feature>
<feature type="compositionally biased region" description="Basic and acidic residues" evidence="1">
    <location>
        <begin position="161"/>
        <end position="173"/>
    </location>
</feature>
<feature type="region of interest" description="Disordered" evidence="1">
    <location>
        <begin position="78"/>
        <end position="109"/>
    </location>
</feature>
<dbReference type="AlphaFoldDB" id="M3TVL4"/>
<evidence type="ECO:0000313" key="3">
    <source>
        <dbReference type="Proteomes" id="UP000030781"/>
    </source>
</evidence>
<feature type="compositionally biased region" description="Acidic residues" evidence="1">
    <location>
        <begin position="127"/>
        <end position="139"/>
    </location>
</feature>
<accession>M3TVL4</accession>
<feature type="region of interest" description="Disordered" evidence="1">
    <location>
        <begin position="673"/>
        <end position="739"/>
    </location>
</feature>
<feature type="compositionally biased region" description="Polar residues" evidence="1">
    <location>
        <begin position="1"/>
        <end position="16"/>
    </location>
</feature>
<evidence type="ECO:0000313" key="2">
    <source>
        <dbReference type="EMBL" id="EMH73405.1"/>
    </source>
</evidence>